<dbReference type="Gene3D" id="3.40.50.720">
    <property type="entry name" value="NAD(P)-binding Rossmann-like Domain"/>
    <property type="match status" value="1"/>
</dbReference>
<proteinExistence type="predicted"/>
<dbReference type="InterPro" id="IPR044516">
    <property type="entry name" value="UXS-like"/>
</dbReference>
<organism evidence="7 8">
    <name type="scientific">Pandoraea commovens</name>
    <dbReference type="NCBI Taxonomy" id="2508289"/>
    <lineage>
        <taxon>Bacteria</taxon>
        <taxon>Pseudomonadati</taxon>
        <taxon>Pseudomonadota</taxon>
        <taxon>Betaproteobacteria</taxon>
        <taxon>Burkholderiales</taxon>
        <taxon>Burkholderiaceae</taxon>
        <taxon>Pandoraea</taxon>
    </lineage>
</organism>
<dbReference type="GO" id="GO:0042732">
    <property type="term" value="P:D-xylose metabolic process"/>
    <property type="evidence" value="ECO:0007669"/>
    <property type="project" value="InterPro"/>
</dbReference>
<reference evidence="7 8" key="1">
    <citation type="submission" date="2019-08" db="EMBL/GenBank/DDBJ databases">
        <authorList>
            <person name="Peeters C."/>
        </authorList>
    </citation>
    <scope>NUCLEOTIDE SEQUENCE [LARGE SCALE GENOMIC DNA]</scope>
    <source>
        <strain evidence="7 8">LMG 31010</strain>
    </source>
</reference>
<evidence type="ECO:0000256" key="4">
    <source>
        <dbReference type="ARBA" id="ARBA00023239"/>
    </source>
</evidence>
<dbReference type="PANTHER" id="PTHR43078">
    <property type="entry name" value="UDP-GLUCURONIC ACID DECARBOXYLASE-RELATED"/>
    <property type="match status" value="1"/>
</dbReference>
<evidence type="ECO:0000259" key="5">
    <source>
        <dbReference type="Pfam" id="PF01370"/>
    </source>
</evidence>
<dbReference type="AlphaFoldDB" id="A0A5E4Z5B5"/>
<evidence type="ECO:0000313" key="9">
    <source>
        <dbReference type="Proteomes" id="UP001058980"/>
    </source>
</evidence>
<dbReference type="PANTHER" id="PTHR43078:SF6">
    <property type="entry name" value="UDP-GLUCURONIC ACID DECARBOXYLASE 1"/>
    <property type="match status" value="1"/>
</dbReference>
<dbReference type="GO" id="GO:0048040">
    <property type="term" value="F:UDP-glucuronate decarboxylase activity"/>
    <property type="evidence" value="ECO:0007669"/>
    <property type="project" value="TreeGrafter"/>
</dbReference>
<dbReference type="Pfam" id="PF01370">
    <property type="entry name" value="Epimerase"/>
    <property type="match status" value="1"/>
</dbReference>
<gene>
    <name evidence="6" type="ORF">NTU39_23155</name>
    <name evidence="7" type="ORF">PCO31010_05077</name>
</gene>
<dbReference type="RefSeq" id="WP_174985152.1">
    <property type="nucleotide sequence ID" value="NZ_CABPSA010000013.1"/>
</dbReference>
<keyword evidence="9" id="KW-1185">Reference proteome</keyword>
<protein>
    <submittedName>
        <fullName evidence="6">NAD(P)-dependent oxidoreductase</fullName>
    </submittedName>
    <submittedName>
        <fullName evidence="7">dTDP-glucose 4,6-dehydratase</fullName>
    </submittedName>
</protein>
<evidence type="ECO:0000256" key="1">
    <source>
        <dbReference type="ARBA" id="ARBA00001911"/>
    </source>
</evidence>
<dbReference type="Proteomes" id="UP001058980">
    <property type="component" value="Chromosome"/>
</dbReference>
<dbReference type="EMBL" id="CABPSA010000013">
    <property type="protein sequence ID" value="VVE56304.1"/>
    <property type="molecule type" value="Genomic_DNA"/>
</dbReference>
<comment type="cofactor">
    <cofactor evidence="1">
        <name>NAD(+)</name>
        <dbReference type="ChEBI" id="CHEBI:57540"/>
    </cofactor>
</comment>
<accession>A0A5E4Z5B5</accession>
<dbReference type="Proteomes" id="UP000343335">
    <property type="component" value="Unassembled WGS sequence"/>
</dbReference>
<dbReference type="EMBL" id="CP102780">
    <property type="protein sequence ID" value="UVA78894.1"/>
    <property type="molecule type" value="Genomic_DNA"/>
</dbReference>
<keyword evidence="3" id="KW-0520">NAD</keyword>
<reference evidence="6" key="2">
    <citation type="submission" date="2022-08" db="EMBL/GenBank/DDBJ databases">
        <title>Multi-unit outbreak of Pandoraea commovens among non-cystic fibrosis intensive care patients from 2019 to 2021 in Berlin, Germany.</title>
        <authorList>
            <person name="Menzel P."/>
        </authorList>
    </citation>
    <scope>NUCLEOTIDE SEQUENCE</scope>
    <source>
        <strain evidence="6">LB-19-202-79</strain>
    </source>
</reference>
<dbReference type="GO" id="GO:0005737">
    <property type="term" value="C:cytoplasm"/>
    <property type="evidence" value="ECO:0007669"/>
    <property type="project" value="TreeGrafter"/>
</dbReference>
<evidence type="ECO:0000313" key="6">
    <source>
        <dbReference type="EMBL" id="UVA78894.1"/>
    </source>
</evidence>
<dbReference type="InterPro" id="IPR001509">
    <property type="entry name" value="Epimerase_deHydtase"/>
</dbReference>
<keyword evidence="2" id="KW-0210">Decarboxylase</keyword>
<evidence type="ECO:0000256" key="2">
    <source>
        <dbReference type="ARBA" id="ARBA00022793"/>
    </source>
</evidence>
<keyword evidence="4" id="KW-0456">Lyase</keyword>
<evidence type="ECO:0000313" key="7">
    <source>
        <dbReference type="EMBL" id="VVE56304.1"/>
    </source>
</evidence>
<sequence length="348" mass="37957">MQVFQEDLNDILVRAEADFRTLKHARLFVTGGTGYIGRWLLAALCQANRVFSLDLRMTVLSRNPQSFKASDPEIANDPAIEWLQGDVLDFTLPSGTFTHVLHAATDVIATNTPLDTFDVTVTGTRRVLDFSRACGATRFLLLSSGAVYGRIPHDMDLVPETFRGAPDVGSTGAAYGIGKLASEWLCNTYAAQGGAAAVSARIFAQLGPFLALDKQFAAGNFILDALEGRPFVIRGDGTPRRSYMYATDLVVWLLAIFVRGHSGQSYNVGSDQAISIRDLAERVAQVADLASPEIQVFGVAQPGTPPERYVPAIDRARDELGLEIAVSLDQGLRRTIDWYRPRFSRATS</sequence>
<dbReference type="InterPro" id="IPR036291">
    <property type="entry name" value="NAD(P)-bd_dom_sf"/>
</dbReference>
<evidence type="ECO:0000256" key="3">
    <source>
        <dbReference type="ARBA" id="ARBA00023027"/>
    </source>
</evidence>
<feature type="domain" description="NAD-dependent epimerase/dehydratase" evidence="5">
    <location>
        <begin position="28"/>
        <end position="269"/>
    </location>
</feature>
<name>A0A5E4Z5B5_9BURK</name>
<dbReference type="SUPFAM" id="SSF51735">
    <property type="entry name" value="NAD(P)-binding Rossmann-fold domains"/>
    <property type="match status" value="1"/>
</dbReference>
<dbReference type="GO" id="GO:0070403">
    <property type="term" value="F:NAD+ binding"/>
    <property type="evidence" value="ECO:0007669"/>
    <property type="project" value="InterPro"/>
</dbReference>
<evidence type="ECO:0000313" key="8">
    <source>
        <dbReference type="Proteomes" id="UP000343335"/>
    </source>
</evidence>